<feature type="region of interest" description="Disordered" evidence="1">
    <location>
        <begin position="240"/>
        <end position="262"/>
    </location>
</feature>
<reference evidence="3" key="1">
    <citation type="journal article" date="2014" name="Int. J. Syst. Evol. Microbiol.">
        <title>Complete genome sequence of Corynebacterium casei LMG S-19264T (=DSM 44701T), isolated from a smear-ripened cheese.</title>
        <authorList>
            <consortium name="US DOE Joint Genome Institute (JGI-PGF)"/>
            <person name="Walter F."/>
            <person name="Albersmeier A."/>
            <person name="Kalinowski J."/>
            <person name="Ruckert C."/>
        </authorList>
    </citation>
    <scope>NUCLEOTIDE SEQUENCE</scope>
    <source>
        <strain evidence="3">JCM 4403</strain>
    </source>
</reference>
<feature type="domain" description="Trypsin-co-occurring" evidence="2">
    <location>
        <begin position="162"/>
        <end position="238"/>
    </location>
</feature>
<proteinExistence type="predicted"/>
<accession>A0A918C7L6</accession>
<protein>
    <recommendedName>
        <fullName evidence="2">Trypsin-co-occurring domain-containing protein</fullName>
    </recommendedName>
</protein>
<dbReference type="InterPro" id="IPR045608">
    <property type="entry name" value="Trypco2"/>
</dbReference>
<feature type="compositionally biased region" description="Polar residues" evidence="1">
    <location>
        <begin position="249"/>
        <end position="262"/>
    </location>
</feature>
<dbReference type="EMBL" id="BMTU01000024">
    <property type="protein sequence ID" value="GGR09935.1"/>
    <property type="molecule type" value="Genomic_DNA"/>
</dbReference>
<keyword evidence="4" id="KW-1185">Reference proteome</keyword>
<organism evidence="3 4">
    <name type="scientific">Streptomyces pilosus</name>
    <dbReference type="NCBI Taxonomy" id="28893"/>
    <lineage>
        <taxon>Bacteria</taxon>
        <taxon>Bacillati</taxon>
        <taxon>Actinomycetota</taxon>
        <taxon>Actinomycetes</taxon>
        <taxon>Kitasatosporales</taxon>
        <taxon>Streptomycetaceae</taxon>
        <taxon>Streptomyces</taxon>
    </lineage>
</organism>
<gene>
    <name evidence="3" type="ORF">GCM10010280_67090</name>
</gene>
<evidence type="ECO:0000256" key="1">
    <source>
        <dbReference type="SAM" id="MobiDB-lite"/>
    </source>
</evidence>
<dbReference type="Proteomes" id="UP000656732">
    <property type="component" value="Unassembled WGS sequence"/>
</dbReference>
<reference evidence="3" key="2">
    <citation type="submission" date="2020-09" db="EMBL/GenBank/DDBJ databases">
        <authorList>
            <person name="Sun Q."/>
            <person name="Ohkuma M."/>
        </authorList>
    </citation>
    <scope>NUCLEOTIDE SEQUENCE</scope>
    <source>
        <strain evidence="3">JCM 4403</strain>
    </source>
</reference>
<name>A0A918C7L6_9ACTN</name>
<dbReference type="AlphaFoldDB" id="A0A918C7L6"/>
<sequence>MKTVVFAHIDYPHASQALQAVRQRRDLSTGKLTVKRIHLVTSLPPGAELAAWIRGHWRIENQLHHVRDRAFHEDASHIRTCHLPRIMAGLRNLAIGIHRQDGHTDFAAALRHTGRTYLRPLTALGLTNPETRSLLKYPGPAPKPWQTTPQAQCALGVRMEGIGLAAAIEELRQELYRAQDLGADQQFAFGIEEAELELQLELRNSGKGDGKVSFGVATVGAGGEHSTVRNHRLTLKLSVRDRARGGSSPEISDTETGSWDEE</sequence>
<evidence type="ECO:0000313" key="3">
    <source>
        <dbReference type="EMBL" id="GGR09935.1"/>
    </source>
</evidence>
<evidence type="ECO:0000313" key="4">
    <source>
        <dbReference type="Proteomes" id="UP000656732"/>
    </source>
</evidence>
<dbReference type="Pfam" id="PF19631">
    <property type="entry name" value="Trypco2"/>
    <property type="match status" value="1"/>
</dbReference>
<comment type="caution">
    <text evidence="3">The sequence shown here is derived from an EMBL/GenBank/DDBJ whole genome shotgun (WGS) entry which is preliminary data.</text>
</comment>
<evidence type="ECO:0000259" key="2">
    <source>
        <dbReference type="Pfam" id="PF19631"/>
    </source>
</evidence>